<comment type="function">
    <text evidence="2">An aminoacyl-tRNA editing enzyme that deacylates mischarged D-aminoacyl-tRNAs. Also deacylates mischarged glycyl-tRNA(Ala), protecting cells against glycine mischarging by AlaRS. Acts via tRNA-based rather than protein-based catalysis; rejects L-amino acids rather than detecting D-amino acids in the active site. By recycling D-aminoacyl-tRNA to D-amino acids and free tRNA molecules, this enzyme counteracts the toxicity associated with the formation of D-aminoacyl-tRNA entities in vivo and helps enforce protein L-homochirality.</text>
</comment>
<evidence type="ECO:0000313" key="4">
    <source>
        <dbReference type="Proteomes" id="UP001500185"/>
    </source>
</evidence>
<keyword evidence="4" id="KW-1185">Reference proteome</keyword>
<dbReference type="EMBL" id="BAAAGG010000005">
    <property type="protein sequence ID" value="GAA0757163.1"/>
    <property type="molecule type" value="Genomic_DNA"/>
</dbReference>
<comment type="catalytic activity">
    <reaction evidence="2">
        <text>glycyl-tRNA(Ala) + H2O = tRNA(Ala) + glycine + H(+)</text>
        <dbReference type="Rhea" id="RHEA:53744"/>
        <dbReference type="Rhea" id="RHEA-COMP:9657"/>
        <dbReference type="Rhea" id="RHEA-COMP:13640"/>
        <dbReference type="ChEBI" id="CHEBI:15377"/>
        <dbReference type="ChEBI" id="CHEBI:15378"/>
        <dbReference type="ChEBI" id="CHEBI:57305"/>
        <dbReference type="ChEBI" id="CHEBI:78442"/>
        <dbReference type="ChEBI" id="CHEBI:78522"/>
    </reaction>
</comment>
<dbReference type="NCBIfam" id="TIGR00256">
    <property type="entry name" value="D-aminoacyl-tRNA deacylase"/>
    <property type="match status" value="1"/>
</dbReference>
<feature type="short sequence motif" description="Gly-cisPro motif, important for rejection of L-amino acids" evidence="2">
    <location>
        <begin position="138"/>
        <end position="139"/>
    </location>
</feature>
<evidence type="ECO:0000313" key="3">
    <source>
        <dbReference type="EMBL" id="GAA0757163.1"/>
    </source>
</evidence>
<comment type="catalytic activity">
    <reaction evidence="2">
        <text>a D-aminoacyl-tRNA + H2O = a tRNA + a D-alpha-amino acid + H(+)</text>
        <dbReference type="Rhea" id="RHEA:13953"/>
        <dbReference type="Rhea" id="RHEA-COMP:10123"/>
        <dbReference type="Rhea" id="RHEA-COMP:10124"/>
        <dbReference type="ChEBI" id="CHEBI:15377"/>
        <dbReference type="ChEBI" id="CHEBI:15378"/>
        <dbReference type="ChEBI" id="CHEBI:59871"/>
        <dbReference type="ChEBI" id="CHEBI:78442"/>
        <dbReference type="ChEBI" id="CHEBI:79333"/>
        <dbReference type="EC" id="3.1.1.96"/>
    </reaction>
</comment>
<reference evidence="4" key="1">
    <citation type="journal article" date="2019" name="Int. J. Syst. Evol. Microbiol.">
        <title>The Global Catalogue of Microorganisms (GCM) 10K type strain sequencing project: providing services to taxonomists for standard genome sequencing and annotation.</title>
        <authorList>
            <consortium name="The Broad Institute Genomics Platform"/>
            <consortium name="The Broad Institute Genome Sequencing Center for Infectious Disease"/>
            <person name="Wu L."/>
            <person name="Ma J."/>
        </authorList>
    </citation>
    <scope>NUCLEOTIDE SEQUENCE [LARGE SCALE GENOMIC DNA]</scope>
    <source>
        <strain evidence="4">JCM 16231</strain>
    </source>
</reference>
<accession>A0ABP3VF48</accession>
<name>A0ABP3VF48_9FLAO</name>
<keyword evidence="2" id="KW-0378">Hydrolase</keyword>
<dbReference type="EC" id="3.1.1.96" evidence="2"/>
<protein>
    <recommendedName>
        <fullName evidence="2">D-aminoacyl-tRNA deacylase</fullName>
        <shortName evidence="2">DTD</shortName>
        <ecNumber evidence="2">3.1.1.96</ecNumber>
    </recommendedName>
    <alternativeName>
        <fullName evidence="2">Gly-tRNA(Ala) deacylase</fullName>
        <ecNumber evidence="2">3.1.1.-</ecNumber>
    </alternativeName>
</protein>
<dbReference type="PANTHER" id="PTHR10472">
    <property type="entry name" value="D-TYROSYL-TRNA TYR DEACYLASE"/>
    <property type="match status" value="1"/>
</dbReference>
<comment type="subcellular location">
    <subcellularLocation>
        <location evidence="2">Cytoplasm</location>
    </subcellularLocation>
</comment>
<dbReference type="InterPro" id="IPR003732">
    <property type="entry name" value="Daa-tRNA_deacyls_DTD"/>
</dbReference>
<dbReference type="Gene3D" id="3.50.80.10">
    <property type="entry name" value="D-tyrosyl-tRNA(Tyr) deacylase"/>
    <property type="match status" value="1"/>
</dbReference>
<sequence>MKIILQRVKEASVEIDTQIAGSINQGFLIYLGIGEEDQKEDIDWLVNKISNFRIFSDEDEKMNLNIKDVKGEILIVSQFTLHASTKKGNRPSFTKAAKPELAKELYHNFIDSMKEAYHGNIQTGRFGANMQVDSLNDGPLTFILDSKNRD</sequence>
<proteinExistence type="inferred from homology"/>
<comment type="subunit">
    <text evidence="2">Homodimer.</text>
</comment>
<evidence type="ECO:0000256" key="1">
    <source>
        <dbReference type="ARBA" id="ARBA00009673"/>
    </source>
</evidence>
<dbReference type="PANTHER" id="PTHR10472:SF5">
    <property type="entry name" value="D-AMINOACYL-TRNA DEACYLASE 1"/>
    <property type="match status" value="1"/>
</dbReference>
<dbReference type="EC" id="3.1.1.-" evidence="2"/>
<keyword evidence="2" id="KW-0963">Cytoplasm</keyword>
<dbReference type="Pfam" id="PF02580">
    <property type="entry name" value="Tyr_Deacylase"/>
    <property type="match status" value="1"/>
</dbReference>
<organism evidence="3 4">
    <name type="scientific">Psychroflexus lacisalsi</name>
    <dbReference type="NCBI Taxonomy" id="503928"/>
    <lineage>
        <taxon>Bacteria</taxon>
        <taxon>Pseudomonadati</taxon>
        <taxon>Bacteroidota</taxon>
        <taxon>Flavobacteriia</taxon>
        <taxon>Flavobacteriales</taxon>
        <taxon>Flavobacteriaceae</taxon>
        <taxon>Psychroflexus</taxon>
    </lineage>
</organism>
<dbReference type="SUPFAM" id="SSF69500">
    <property type="entry name" value="DTD-like"/>
    <property type="match status" value="1"/>
</dbReference>
<comment type="similarity">
    <text evidence="1 2">Belongs to the DTD family.</text>
</comment>
<comment type="caution">
    <text evidence="3">The sequence shown here is derived from an EMBL/GenBank/DDBJ whole genome shotgun (WGS) entry which is preliminary data.</text>
</comment>
<keyword evidence="2" id="KW-0820">tRNA-binding</keyword>
<dbReference type="CDD" id="cd00563">
    <property type="entry name" value="Dtyr_deacylase"/>
    <property type="match status" value="1"/>
</dbReference>
<comment type="domain">
    <text evidence="2">A Gly-cisPro motif from one monomer fits into the active site of the other monomer to allow specific chiral rejection of L-amino acids.</text>
</comment>
<dbReference type="Proteomes" id="UP001500185">
    <property type="component" value="Unassembled WGS sequence"/>
</dbReference>
<keyword evidence="2" id="KW-0694">RNA-binding</keyword>
<gene>
    <name evidence="2 3" type="primary">dtd</name>
    <name evidence="3" type="ORF">GCM10009433_13140</name>
</gene>
<dbReference type="InterPro" id="IPR023509">
    <property type="entry name" value="DTD-like_sf"/>
</dbReference>
<dbReference type="RefSeq" id="WP_224453856.1">
    <property type="nucleotide sequence ID" value="NZ_BAAAGG010000005.1"/>
</dbReference>
<dbReference type="HAMAP" id="MF_00518">
    <property type="entry name" value="Deacylase_Dtd"/>
    <property type="match status" value="1"/>
</dbReference>
<evidence type="ECO:0000256" key="2">
    <source>
        <dbReference type="HAMAP-Rule" id="MF_00518"/>
    </source>
</evidence>